<dbReference type="PANTHER" id="PTHR43848:SF2">
    <property type="entry name" value="PUTRESCINE TRANSPORT SYSTEM PERMEASE PROTEIN POTI"/>
    <property type="match status" value="1"/>
</dbReference>
<feature type="transmembrane region" description="Helical" evidence="8">
    <location>
        <begin position="80"/>
        <end position="102"/>
    </location>
</feature>
<dbReference type="Proteomes" id="UP000256486">
    <property type="component" value="Unassembled WGS sequence"/>
</dbReference>
<proteinExistence type="inferred from homology"/>
<dbReference type="SUPFAM" id="SSF161098">
    <property type="entry name" value="MetI-like"/>
    <property type="match status" value="1"/>
</dbReference>
<organism evidence="11 12">
    <name type="scientific">Subtercola boreus</name>
    <dbReference type="NCBI Taxonomy" id="120213"/>
    <lineage>
        <taxon>Bacteria</taxon>
        <taxon>Bacillati</taxon>
        <taxon>Actinomycetota</taxon>
        <taxon>Actinomycetes</taxon>
        <taxon>Micrococcales</taxon>
        <taxon>Microbacteriaceae</taxon>
        <taxon>Subtercola</taxon>
    </lineage>
</organism>
<evidence type="ECO:0000256" key="9">
    <source>
        <dbReference type="SAM" id="MobiDB-lite"/>
    </source>
</evidence>
<keyword evidence="3 8" id="KW-0813">Transport</keyword>
<feature type="transmembrane region" description="Helical" evidence="8">
    <location>
        <begin position="174"/>
        <end position="197"/>
    </location>
</feature>
<evidence type="ECO:0000256" key="8">
    <source>
        <dbReference type="RuleBase" id="RU363032"/>
    </source>
</evidence>
<dbReference type="GO" id="GO:0005886">
    <property type="term" value="C:plasma membrane"/>
    <property type="evidence" value="ECO:0007669"/>
    <property type="project" value="UniProtKB-SubCell"/>
</dbReference>
<evidence type="ECO:0000256" key="7">
    <source>
        <dbReference type="ARBA" id="ARBA00023136"/>
    </source>
</evidence>
<sequence>MSGGPSWTKPRARGIAVGADATWSLSAESAQGGLRLGAATPGGIARELEAPVGESGSGGAGGSRGSGASGRRRGIRVRGLGLPIYTALALLFLLIPIAYTFVFSFNNSGKLNIAWQGFTLDKWTNVCAAQGVCEAFANSILVGVVATVLATALGTAIAIALVRYRFRARSAISLLLFLPMATPEVVLGAGLAAQFLSLGVNKGLVTIIIAHTMFCISFVVVTVKARVASLDPALEEAGRDLYGSAVAVFWRITFPLLLPGIAAAALLSFALSFDDFIITNFNSGAVDTFPKFIYIAAARGIPAEANVVASAVFILAIVIVVVAQVTRAARAARLARLRG</sequence>
<keyword evidence="12" id="KW-1185">Reference proteome</keyword>
<evidence type="ECO:0000256" key="2">
    <source>
        <dbReference type="ARBA" id="ARBA00007069"/>
    </source>
</evidence>
<dbReference type="PANTHER" id="PTHR43848">
    <property type="entry name" value="PUTRESCINE TRANSPORT SYSTEM PERMEASE PROTEIN POTI"/>
    <property type="match status" value="1"/>
</dbReference>
<evidence type="ECO:0000313" key="12">
    <source>
        <dbReference type="Proteomes" id="UP000256486"/>
    </source>
</evidence>
<feature type="transmembrane region" description="Helical" evidence="8">
    <location>
        <begin position="307"/>
        <end position="329"/>
    </location>
</feature>
<dbReference type="InterPro" id="IPR051789">
    <property type="entry name" value="Bact_Polyamine_Transport"/>
</dbReference>
<dbReference type="Gene3D" id="1.10.3720.10">
    <property type="entry name" value="MetI-like"/>
    <property type="match status" value="1"/>
</dbReference>
<evidence type="ECO:0000259" key="10">
    <source>
        <dbReference type="PROSITE" id="PS50928"/>
    </source>
</evidence>
<dbReference type="GO" id="GO:0055085">
    <property type="term" value="P:transmembrane transport"/>
    <property type="evidence" value="ECO:0007669"/>
    <property type="project" value="InterPro"/>
</dbReference>
<evidence type="ECO:0000256" key="5">
    <source>
        <dbReference type="ARBA" id="ARBA00022692"/>
    </source>
</evidence>
<dbReference type="EMBL" id="NBWZ01000001">
    <property type="protein sequence ID" value="RFA11210.1"/>
    <property type="molecule type" value="Genomic_DNA"/>
</dbReference>
<feature type="compositionally biased region" description="Gly residues" evidence="9">
    <location>
        <begin position="55"/>
        <end position="68"/>
    </location>
</feature>
<dbReference type="InterPro" id="IPR035906">
    <property type="entry name" value="MetI-like_sf"/>
</dbReference>
<feature type="transmembrane region" description="Helical" evidence="8">
    <location>
        <begin position="248"/>
        <end position="273"/>
    </location>
</feature>
<dbReference type="InterPro" id="IPR000515">
    <property type="entry name" value="MetI-like"/>
</dbReference>
<comment type="subcellular location">
    <subcellularLocation>
        <location evidence="1 8">Cell membrane</location>
        <topology evidence="1 8">Multi-pass membrane protein</topology>
    </subcellularLocation>
</comment>
<evidence type="ECO:0000256" key="3">
    <source>
        <dbReference type="ARBA" id="ARBA00022448"/>
    </source>
</evidence>
<feature type="transmembrane region" description="Helical" evidence="8">
    <location>
        <begin position="203"/>
        <end position="227"/>
    </location>
</feature>
<protein>
    <submittedName>
        <fullName evidence="11">ABC transporter permease</fullName>
    </submittedName>
</protein>
<accession>A0A3E0VNX9</accession>
<keyword evidence="4" id="KW-1003">Cell membrane</keyword>
<dbReference type="PROSITE" id="PS50928">
    <property type="entry name" value="ABC_TM1"/>
    <property type="match status" value="1"/>
</dbReference>
<name>A0A3E0VNX9_9MICO</name>
<evidence type="ECO:0000256" key="4">
    <source>
        <dbReference type="ARBA" id="ARBA00022475"/>
    </source>
</evidence>
<comment type="caution">
    <text evidence="11">The sequence shown here is derived from an EMBL/GenBank/DDBJ whole genome shotgun (WGS) entry which is preliminary data.</text>
</comment>
<feature type="transmembrane region" description="Helical" evidence="8">
    <location>
        <begin position="140"/>
        <end position="162"/>
    </location>
</feature>
<keyword evidence="5 8" id="KW-0812">Transmembrane</keyword>
<gene>
    <name evidence="11" type="ORF">B7R54_10420</name>
</gene>
<feature type="region of interest" description="Disordered" evidence="9">
    <location>
        <begin position="50"/>
        <end position="71"/>
    </location>
</feature>
<evidence type="ECO:0000313" key="11">
    <source>
        <dbReference type="EMBL" id="RFA11210.1"/>
    </source>
</evidence>
<dbReference type="Pfam" id="PF00528">
    <property type="entry name" value="BPD_transp_1"/>
    <property type="match status" value="1"/>
</dbReference>
<keyword evidence="6 8" id="KW-1133">Transmembrane helix</keyword>
<evidence type="ECO:0000256" key="6">
    <source>
        <dbReference type="ARBA" id="ARBA00022989"/>
    </source>
</evidence>
<comment type="similarity">
    <text evidence="2">Belongs to the binding-protein-dependent transport system permease family. CysTW subfamily.</text>
</comment>
<keyword evidence="7 8" id="KW-0472">Membrane</keyword>
<reference evidence="11 12" key="1">
    <citation type="submission" date="2017-04" db="EMBL/GenBank/DDBJ databases">
        <title>Comparative genome analysis of Subtercola boreus.</title>
        <authorList>
            <person name="Cho Y.-J."/>
            <person name="Cho A."/>
            <person name="Kim O.-S."/>
            <person name="Lee J.-I."/>
        </authorList>
    </citation>
    <scope>NUCLEOTIDE SEQUENCE [LARGE SCALE GENOMIC DNA]</scope>
    <source>
        <strain evidence="11 12">K300</strain>
    </source>
</reference>
<dbReference type="CDD" id="cd06261">
    <property type="entry name" value="TM_PBP2"/>
    <property type="match status" value="1"/>
</dbReference>
<feature type="domain" description="ABC transmembrane type-1" evidence="10">
    <location>
        <begin position="136"/>
        <end position="326"/>
    </location>
</feature>
<evidence type="ECO:0000256" key="1">
    <source>
        <dbReference type="ARBA" id="ARBA00004651"/>
    </source>
</evidence>
<dbReference type="OrthoDB" id="9810794at2"/>
<dbReference type="AlphaFoldDB" id="A0A3E0VNX9"/>